<name>A0ABS2ARR9_9ACTN</name>
<organism evidence="1 2">
    <name type="scientific">Paractinoplanes ovalisporus</name>
    <dbReference type="NCBI Taxonomy" id="2810368"/>
    <lineage>
        <taxon>Bacteria</taxon>
        <taxon>Bacillati</taxon>
        <taxon>Actinomycetota</taxon>
        <taxon>Actinomycetes</taxon>
        <taxon>Micromonosporales</taxon>
        <taxon>Micromonosporaceae</taxon>
        <taxon>Paractinoplanes</taxon>
    </lineage>
</organism>
<evidence type="ECO:0000313" key="2">
    <source>
        <dbReference type="Proteomes" id="UP000632138"/>
    </source>
</evidence>
<gene>
    <name evidence="1" type="ORF">JIG36_44070</name>
</gene>
<protein>
    <submittedName>
        <fullName evidence="1">Uncharacterized protein</fullName>
    </submittedName>
</protein>
<reference evidence="1 2" key="1">
    <citation type="submission" date="2021-01" db="EMBL/GenBank/DDBJ databases">
        <title>Actinoplanes sp. nov. LDG1-06 isolated from lichen.</title>
        <authorList>
            <person name="Saeng-In P."/>
            <person name="Phongsopitanun W."/>
            <person name="Kanchanasin P."/>
            <person name="Yuki M."/>
            <person name="Kudo T."/>
            <person name="Ohkuma M."/>
            <person name="Tanasupawat S."/>
        </authorList>
    </citation>
    <scope>NUCLEOTIDE SEQUENCE [LARGE SCALE GENOMIC DNA]</scope>
    <source>
        <strain evidence="1 2">LDG1-06</strain>
    </source>
</reference>
<sequence>MGPARVAAALLEALEAARMQAALAPLVQRGEGQATARSRIAEAYRLIDEDRQQPSLRVIIGPRGLFHLHTRGGRIAGADIGPVTPSDTDHLSADARDVLAELSRPPSAASYAPAGELLPLSVRALA</sequence>
<accession>A0ABS2ARR9</accession>
<dbReference type="Proteomes" id="UP000632138">
    <property type="component" value="Unassembled WGS sequence"/>
</dbReference>
<evidence type="ECO:0000313" key="1">
    <source>
        <dbReference type="EMBL" id="MBM2622501.1"/>
    </source>
</evidence>
<keyword evidence="2" id="KW-1185">Reference proteome</keyword>
<dbReference type="EMBL" id="JAENHP010000026">
    <property type="protein sequence ID" value="MBM2622501.1"/>
    <property type="molecule type" value="Genomic_DNA"/>
</dbReference>
<proteinExistence type="predicted"/>
<dbReference type="RefSeq" id="WP_203382854.1">
    <property type="nucleotide sequence ID" value="NZ_JAENHP010000026.1"/>
</dbReference>
<comment type="caution">
    <text evidence="1">The sequence shown here is derived from an EMBL/GenBank/DDBJ whole genome shotgun (WGS) entry which is preliminary data.</text>
</comment>